<proteinExistence type="predicted"/>
<keyword evidence="2" id="KW-1185">Reference proteome</keyword>
<reference evidence="1 2" key="1">
    <citation type="submission" date="2018-09" db="EMBL/GenBank/DDBJ databases">
        <title>A high-quality reference genome of wild soybean provides a powerful tool to mine soybean genomes.</title>
        <authorList>
            <person name="Xie M."/>
            <person name="Chung C.Y.L."/>
            <person name="Li M.-W."/>
            <person name="Wong F.-L."/>
            <person name="Chan T.-F."/>
            <person name="Lam H.-M."/>
        </authorList>
    </citation>
    <scope>NUCLEOTIDE SEQUENCE [LARGE SCALE GENOMIC DNA]</scope>
    <source>
        <strain evidence="2">cv. W05</strain>
        <tissue evidence="1">Hypocotyl of etiolated seedlings</tissue>
    </source>
</reference>
<evidence type="ECO:0000313" key="2">
    <source>
        <dbReference type="Proteomes" id="UP000289340"/>
    </source>
</evidence>
<gene>
    <name evidence="1" type="ORF">D0Y65_026483</name>
</gene>
<sequence length="102" mass="11322">MFGHAGDYSAVRASDNIEETTVIGSTTMSVKGVAEEPTRQRQTWCAYACFVRKVNGFRDLNALRDDLMELKPTLFAGVPRVFEKAYEGKALNKKKKSISCGL</sequence>
<comment type="caution">
    <text evidence="1">The sequence shown here is derived from an EMBL/GenBank/DDBJ whole genome shotgun (WGS) entry which is preliminary data.</text>
</comment>
<organism evidence="1 2">
    <name type="scientific">Glycine soja</name>
    <name type="common">Wild soybean</name>
    <dbReference type="NCBI Taxonomy" id="3848"/>
    <lineage>
        <taxon>Eukaryota</taxon>
        <taxon>Viridiplantae</taxon>
        <taxon>Streptophyta</taxon>
        <taxon>Embryophyta</taxon>
        <taxon>Tracheophyta</taxon>
        <taxon>Spermatophyta</taxon>
        <taxon>Magnoliopsida</taxon>
        <taxon>eudicotyledons</taxon>
        <taxon>Gunneridae</taxon>
        <taxon>Pentapetalae</taxon>
        <taxon>rosids</taxon>
        <taxon>fabids</taxon>
        <taxon>Fabales</taxon>
        <taxon>Fabaceae</taxon>
        <taxon>Papilionoideae</taxon>
        <taxon>50 kb inversion clade</taxon>
        <taxon>NPAAA clade</taxon>
        <taxon>indigoferoid/millettioid clade</taxon>
        <taxon>Phaseoleae</taxon>
        <taxon>Glycine</taxon>
        <taxon>Glycine subgen. Soja</taxon>
    </lineage>
</organism>
<evidence type="ECO:0000313" key="1">
    <source>
        <dbReference type="EMBL" id="RZB86445.1"/>
    </source>
</evidence>
<protein>
    <submittedName>
        <fullName evidence="1">Uncharacterized protein</fullName>
    </submittedName>
</protein>
<dbReference type="Proteomes" id="UP000289340">
    <property type="component" value="Chromosome 10"/>
</dbReference>
<dbReference type="EMBL" id="QZWG01000010">
    <property type="protein sequence ID" value="RZB86445.1"/>
    <property type="molecule type" value="Genomic_DNA"/>
</dbReference>
<name>A0A445IK54_GLYSO</name>
<dbReference type="AlphaFoldDB" id="A0A445IK54"/>
<accession>A0A445IK54</accession>